<keyword evidence="2" id="KW-0813">Transport</keyword>
<feature type="transmembrane region" description="Helical" evidence="8">
    <location>
        <begin position="425"/>
        <end position="445"/>
    </location>
</feature>
<dbReference type="FunFam" id="1.20.1250.20:FF:000003">
    <property type="entry name" value="Solute carrier family 17 member 3"/>
    <property type="match status" value="1"/>
</dbReference>
<comment type="subcellular location">
    <subcellularLocation>
        <location evidence="1">Membrane</location>
        <topology evidence="1">Multi-pass membrane protein</topology>
    </subcellularLocation>
</comment>
<reference evidence="10 11" key="1">
    <citation type="journal article" date="2024" name="bioRxiv">
        <title>A reference genome for Trichogramma kaykai: A tiny desert-dwelling parasitoid wasp with competing sex-ratio distorters.</title>
        <authorList>
            <person name="Culotta J."/>
            <person name="Lindsey A.R."/>
        </authorList>
    </citation>
    <scope>NUCLEOTIDE SEQUENCE [LARGE SCALE GENOMIC DNA]</scope>
    <source>
        <strain evidence="10 11">KSX58</strain>
    </source>
</reference>
<dbReference type="GO" id="GO:0015293">
    <property type="term" value="F:symporter activity"/>
    <property type="evidence" value="ECO:0007669"/>
    <property type="project" value="UniProtKB-KW"/>
</dbReference>
<dbReference type="AlphaFoldDB" id="A0ABD2WXJ7"/>
<dbReference type="InterPro" id="IPR020846">
    <property type="entry name" value="MFS_dom"/>
</dbReference>
<keyword evidence="5 8" id="KW-1133">Transmembrane helix</keyword>
<evidence type="ECO:0000313" key="11">
    <source>
        <dbReference type="Proteomes" id="UP001627154"/>
    </source>
</evidence>
<keyword evidence="6 8" id="KW-0472">Membrane</keyword>
<evidence type="ECO:0000256" key="8">
    <source>
        <dbReference type="SAM" id="Phobius"/>
    </source>
</evidence>
<dbReference type="PANTHER" id="PTHR11662">
    <property type="entry name" value="SOLUTE CARRIER FAMILY 17"/>
    <property type="match status" value="1"/>
</dbReference>
<keyword evidence="4" id="KW-0769">Symport</keyword>
<feature type="transmembrane region" description="Helical" evidence="8">
    <location>
        <begin position="289"/>
        <end position="314"/>
    </location>
</feature>
<feature type="transmembrane region" description="Helical" evidence="8">
    <location>
        <begin position="388"/>
        <end position="413"/>
    </location>
</feature>
<dbReference type="PANTHER" id="PTHR11662:SF79">
    <property type="entry name" value="NA[+]-DEPENDENT INORGANIC PHOSPHATE COTRANSPORTER, ISOFORM A"/>
    <property type="match status" value="1"/>
</dbReference>
<organism evidence="10 11">
    <name type="scientific">Trichogramma kaykai</name>
    <dbReference type="NCBI Taxonomy" id="54128"/>
    <lineage>
        <taxon>Eukaryota</taxon>
        <taxon>Metazoa</taxon>
        <taxon>Ecdysozoa</taxon>
        <taxon>Arthropoda</taxon>
        <taxon>Hexapoda</taxon>
        <taxon>Insecta</taxon>
        <taxon>Pterygota</taxon>
        <taxon>Neoptera</taxon>
        <taxon>Endopterygota</taxon>
        <taxon>Hymenoptera</taxon>
        <taxon>Apocrita</taxon>
        <taxon>Proctotrupomorpha</taxon>
        <taxon>Chalcidoidea</taxon>
        <taxon>Trichogrammatidae</taxon>
        <taxon>Trichogramma</taxon>
    </lineage>
</organism>
<evidence type="ECO:0000256" key="3">
    <source>
        <dbReference type="ARBA" id="ARBA00022692"/>
    </source>
</evidence>
<keyword evidence="3 8" id="KW-0812">Transmembrane</keyword>
<evidence type="ECO:0000256" key="1">
    <source>
        <dbReference type="ARBA" id="ARBA00004141"/>
    </source>
</evidence>
<evidence type="ECO:0000256" key="7">
    <source>
        <dbReference type="SAM" id="MobiDB-lite"/>
    </source>
</evidence>
<dbReference type="InterPro" id="IPR050382">
    <property type="entry name" value="MFS_Na/Anion_cotransporter"/>
</dbReference>
<feature type="transmembrane region" description="Helical" evidence="8">
    <location>
        <begin position="120"/>
        <end position="138"/>
    </location>
</feature>
<dbReference type="Gene3D" id="1.20.1250.20">
    <property type="entry name" value="MFS general substrate transporter like domains"/>
    <property type="match status" value="2"/>
</dbReference>
<keyword evidence="11" id="KW-1185">Reference proteome</keyword>
<dbReference type="InterPro" id="IPR036259">
    <property type="entry name" value="MFS_trans_sf"/>
</dbReference>
<evidence type="ECO:0000256" key="4">
    <source>
        <dbReference type="ARBA" id="ARBA00022847"/>
    </source>
</evidence>
<feature type="transmembrane region" description="Helical" evidence="8">
    <location>
        <begin position="144"/>
        <end position="162"/>
    </location>
</feature>
<dbReference type="SUPFAM" id="SSF103473">
    <property type="entry name" value="MFS general substrate transporter"/>
    <property type="match status" value="1"/>
</dbReference>
<evidence type="ECO:0000256" key="6">
    <source>
        <dbReference type="ARBA" id="ARBA00023136"/>
    </source>
</evidence>
<protein>
    <recommendedName>
        <fullName evidence="9">Major facilitator superfamily (MFS) profile domain-containing protein</fullName>
    </recommendedName>
</protein>
<name>A0ABD2WXJ7_9HYME</name>
<dbReference type="Pfam" id="PF07690">
    <property type="entry name" value="MFS_1"/>
    <property type="match status" value="1"/>
</dbReference>
<feature type="domain" description="Major facilitator superfamily (MFS) profile" evidence="9">
    <location>
        <begin position="30"/>
        <end position="481"/>
    </location>
</feature>
<feature type="transmembrane region" description="Helical" evidence="8">
    <location>
        <begin position="334"/>
        <end position="352"/>
    </location>
</feature>
<feature type="region of interest" description="Disordered" evidence="7">
    <location>
        <begin position="491"/>
        <end position="528"/>
    </location>
</feature>
<evidence type="ECO:0000259" key="9">
    <source>
        <dbReference type="PROSITE" id="PS50850"/>
    </source>
</evidence>
<proteinExistence type="predicted"/>
<dbReference type="PROSITE" id="PS50850">
    <property type="entry name" value="MFS"/>
    <property type="match status" value="1"/>
</dbReference>
<feature type="transmembrane region" description="Helical" evidence="8">
    <location>
        <begin position="182"/>
        <end position="204"/>
    </location>
</feature>
<comment type="caution">
    <text evidence="10">The sequence shown here is derived from an EMBL/GenBank/DDBJ whole genome shotgun (WGS) entry which is preliminary data.</text>
</comment>
<sequence>MTKGKEWISCRDVLWLMVFWGFGINYMLRNNLNLAIVTMVVPREKSVAATECGSGNSTYFDGRNSTSTLQAAAAAEQQQQHGQYPWNEYQQSMALGAYYWLHWLLQLPGGLLARRYGTKMIFGLGNVLVAVLGFALPYATHYSLGALVAVRALQGLISGVVWPSMHDMTAKWIPPNERSRFVSSYLGSSVGAAVTYPLCATIISNYNWEAVFHITSLIGIVWYVFWLFLVYDSPQQHPRILESEKNYICKSLTANDPEMDEDNCRAEAEDPKGTNQRVPWRAIMTSGPFWVTIVAHWGGVWGFITFMTQAPSYFKYVHGWNIRDTGLLSGSPHVARMIFSYLFSMLADWLLRTKRMSLTGVRKLANLVCAGGQALLTLGLSFSGCEPVYAAVLMIAGTAINGAVSSGTIPAFVDLSPNYASVLFGINNLITSPSGFLSPLVVGILTNDNQTIGQWRLVFLVSAANLAVSCVVHLVWGTSEEQPWNNYAREKRRIKDAERASPAETKEFIEAKTDEEDDKAKGEVKAEQ</sequence>
<dbReference type="EMBL" id="JBJJXI010000064">
    <property type="protein sequence ID" value="KAL3397468.1"/>
    <property type="molecule type" value="Genomic_DNA"/>
</dbReference>
<feature type="transmembrane region" description="Helical" evidence="8">
    <location>
        <begin position="457"/>
        <end position="476"/>
    </location>
</feature>
<dbReference type="GO" id="GO:0016020">
    <property type="term" value="C:membrane"/>
    <property type="evidence" value="ECO:0007669"/>
    <property type="project" value="UniProtKB-SubCell"/>
</dbReference>
<feature type="transmembrane region" description="Helical" evidence="8">
    <location>
        <begin position="210"/>
        <end position="231"/>
    </location>
</feature>
<feature type="compositionally biased region" description="Basic and acidic residues" evidence="7">
    <location>
        <begin position="493"/>
        <end position="528"/>
    </location>
</feature>
<dbReference type="Proteomes" id="UP001627154">
    <property type="component" value="Unassembled WGS sequence"/>
</dbReference>
<evidence type="ECO:0000256" key="5">
    <source>
        <dbReference type="ARBA" id="ARBA00022989"/>
    </source>
</evidence>
<dbReference type="CDD" id="cd17318">
    <property type="entry name" value="MFS_SLC17"/>
    <property type="match status" value="1"/>
</dbReference>
<accession>A0ABD2WXJ7</accession>
<gene>
    <name evidence="10" type="ORF">TKK_008800</name>
</gene>
<feature type="transmembrane region" description="Helical" evidence="8">
    <location>
        <begin position="97"/>
        <end position="113"/>
    </location>
</feature>
<evidence type="ECO:0000313" key="10">
    <source>
        <dbReference type="EMBL" id="KAL3397468.1"/>
    </source>
</evidence>
<dbReference type="InterPro" id="IPR011701">
    <property type="entry name" value="MFS"/>
</dbReference>
<evidence type="ECO:0000256" key="2">
    <source>
        <dbReference type="ARBA" id="ARBA00022448"/>
    </source>
</evidence>
<feature type="transmembrane region" description="Helical" evidence="8">
    <location>
        <begin position="12"/>
        <end position="28"/>
    </location>
</feature>
<feature type="transmembrane region" description="Helical" evidence="8">
    <location>
        <begin position="364"/>
        <end position="382"/>
    </location>
</feature>